<evidence type="ECO:0000256" key="8">
    <source>
        <dbReference type="ARBA" id="ARBA00023242"/>
    </source>
</evidence>
<evidence type="ECO:0000256" key="2">
    <source>
        <dbReference type="ARBA" id="ARBA00004496"/>
    </source>
</evidence>
<dbReference type="CDD" id="cd04301">
    <property type="entry name" value="NAT_SF"/>
    <property type="match status" value="1"/>
</dbReference>
<evidence type="ECO:0000313" key="13">
    <source>
        <dbReference type="EMBL" id="KAJ7225450.1"/>
    </source>
</evidence>
<evidence type="ECO:0000256" key="4">
    <source>
        <dbReference type="ARBA" id="ARBA00012950"/>
    </source>
</evidence>
<comment type="caution">
    <text evidence="13">The sequence shown here is derived from an EMBL/GenBank/DDBJ whole genome shotgun (WGS) entry which is preliminary data.</text>
</comment>
<dbReference type="Proteomes" id="UP001219525">
    <property type="component" value="Unassembled WGS sequence"/>
</dbReference>
<dbReference type="AlphaFoldDB" id="A0AAD7E2Q9"/>
<evidence type="ECO:0000256" key="7">
    <source>
        <dbReference type="ARBA" id="ARBA00022679"/>
    </source>
</evidence>
<dbReference type="GO" id="GO:0010485">
    <property type="term" value="F:histone H4 acetyltransferase activity"/>
    <property type="evidence" value="ECO:0007669"/>
    <property type="project" value="InterPro"/>
</dbReference>
<organism evidence="13 14">
    <name type="scientific">Mycena pura</name>
    <dbReference type="NCBI Taxonomy" id="153505"/>
    <lineage>
        <taxon>Eukaryota</taxon>
        <taxon>Fungi</taxon>
        <taxon>Dikarya</taxon>
        <taxon>Basidiomycota</taxon>
        <taxon>Agaricomycotina</taxon>
        <taxon>Agaricomycetes</taxon>
        <taxon>Agaricomycetidae</taxon>
        <taxon>Agaricales</taxon>
        <taxon>Marasmiineae</taxon>
        <taxon>Mycenaceae</taxon>
        <taxon>Mycena</taxon>
    </lineage>
</organism>
<dbReference type="GO" id="GO:1990189">
    <property type="term" value="F:protein N-terminal-serine acetyltransferase activity"/>
    <property type="evidence" value="ECO:0007669"/>
    <property type="project" value="UniProtKB-EC"/>
</dbReference>
<dbReference type="InterPro" id="IPR016181">
    <property type="entry name" value="Acyl_CoA_acyltransferase"/>
</dbReference>
<keyword evidence="9" id="KW-0012">Acyltransferase</keyword>
<dbReference type="InterPro" id="IPR000182">
    <property type="entry name" value="GNAT_dom"/>
</dbReference>
<dbReference type="Pfam" id="PF00583">
    <property type="entry name" value="Acetyltransf_1"/>
    <property type="match status" value="1"/>
</dbReference>
<dbReference type="EC" id="2.3.1.257" evidence="4"/>
<comment type="catalytic activity">
    <reaction evidence="10">
        <text>N-terminal L-seryl-[histone H2A] + acetyl-CoA = N-terminal N(alpha)-acetyl-L-seryl-[histone H2A] + CoA + H(+)</text>
        <dbReference type="Rhea" id="RHEA:50600"/>
        <dbReference type="Rhea" id="RHEA-COMP:12742"/>
        <dbReference type="Rhea" id="RHEA-COMP:12744"/>
        <dbReference type="ChEBI" id="CHEBI:15378"/>
        <dbReference type="ChEBI" id="CHEBI:57287"/>
        <dbReference type="ChEBI" id="CHEBI:57288"/>
        <dbReference type="ChEBI" id="CHEBI:64738"/>
        <dbReference type="ChEBI" id="CHEBI:83690"/>
        <dbReference type="EC" id="2.3.1.257"/>
    </reaction>
</comment>
<dbReference type="PANTHER" id="PTHR20531:SF1">
    <property type="entry name" value="N-ALPHA-ACETYLTRANSFERASE 40"/>
    <property type="match status" value="1"/>
</dbReference>
<gene>
    <name evidence="13" type="ORF">GGX14DRAFT_489424</name>
</gene>
<evidence type="ECO:0000259" key="12">
    <source>
        <dbReference type="PROSITE" id="PS51186"/>
    </source>
</evidence>
<reference evidence="13" key="1">
    <citation type="submission" date="2023-03" db="EMBL/GenBank/DDBJ databases">
        <title>Massive genome expansion in bonnet fungi (Mycena s.s.) driven by repeated elements and novel gene families across ecological guilds.</title>
        <authorList>
            <consortium name="Lawrence Berkeley National Laboratory"/>
            <person name="Harder C.B."/>
            <person name="Miyauchi S."/>
            <person name="Viragh M."/>
            <person name="Kuo A."/>
            <person name="Thoen E."/>
            <person name="Andreopoulos B."/>
            <person name="Lu D."/>
            <person name="Skrede I."/>
            <person name="Drula E."/>
            <person name="Henrissat B."/>
            <person name="Morin E."/>
            <person name="Kohler A."/>
            <person name="Barry K."/>
            <person name="LaButti K."/>
            <person name="Morin E."/>
            <person name="Salamov A."/>
            <person name="Lipzen A."/>
            <person name="Mereny Z."/>
            <person name="Hegedus B."/>
            <person name="Baldrian P."/>
            <person name="Stursova M."/>
            <person name="Weitz H."/>
            <person name="Taylor A."/>
            <person name="Grigoriev I.V."/>
            <person name="Nagy L.G."/>
            <person name="Martin F."/>
            <person name="Kauserud H."/>
        </authorList>
    </citation>
    <scope>NUCLEOTIDE SEQUENCE</scope>
    <source>
        <strain evidence="13">9144</strain>
    </source>
</reference>
<evidence type="ECO:0000313" key="14">
    <source>
        <dbReference type="Proteomes" id="UP001219525"/>
    </source>
</evidence>
<sequence>MNLSTGSKKVREANEASASQISKSLQVLQDSMYKNFFHGNLQASLLAQSYVFKVILAKSLDESTRNSIWALFETNMRTLYTASSFGWDPPHKKEELFDSLSRFLLVHMNGDNRSLVAFAAFRFEFENGHNILYCYDLQVSEASRRHGLGRALMNHLATIGADFGLDKIMLTVFKANARALKFYNSLGFEMDQDSPDDDDEEDYKLLFKSVG</sequence>
<keyword evidence="6" id="KW-0963">Cytoplasm</keyword>
<evidence type="ECO:0000256" key="9">
    <source>
        <dbReference type="ARBA" id="ARBA00023315"/>
    </source>
</evidence>
<evidence type="ECO:0000256" key="10">
    <source>
        <dbReference type="ARBA" id="ARBA00047821"/>
    </source>
</evidence>
<keyword evidence="14" id="KW-1185">Reference proteome</keyword>
<dbReference type="GO" id="GO:0043998">
    <property type="term" value="F:histone H2A acetyltransferase activity"/>
    <property type="evidence" value="ECO:0007669"/>
    <property type="project" value="InterPro"/>
</dbReference>
<name>A0AAD7E2Q9_9AGAR</name>
<comment type="catalytic activity">
    <reaction evidence="11">
        <text>N-terminal L-seryl-[histone H4] + acetyl-CoA = N-terminal N(alpha)-acetyl-L-seryl-[histone H4] + CoA + H(+)</text>
        <dbReference type="Rhea" id="RHEA:50596"/>
        <dbReference type="Rhea" id="RHEA-COMP:12740"/>
        <dbReference type="Rhea" id="RHEA-COMP:12743"/>
        <dbReference type="ChEBI" id="CHEBI:15378"/>
        <dbReference type="ChEBI" id="CHEBI:57287"/>
        <dbReference type="ChEBI" id="CHEBI:57288"/>
        <dbReference type="ChEBI" id="CHEBI:64738"/>
        <dbReference type="ChEBI" id="CHEBI:83690"/>
        <dbReference type="EC" id="2.3.1.257"/>
    </reaction>
</comment>
<dbReference type="GO" id="GO:0005737">
    <property type="term" value="C:cytoplasm"/>
    <property type="evidence" value="ECO:0007669"/>
    <property type="project" value="UniProtKB-SubCell"/>
</dbReference>
<dbReference type="InterPro" id="IPR039949">
    <property type="entry name" value="NAA40"/>
</dbReference>
<feature type="domain" description="N-acetyltransferase" evidence="12">
    <location>
        <begin position="58"/>
        <end position="211"/>
    </location>
</feature>
<proteinExistence type="inferred from homology"/>
<keyword evidence="7" id="KW-0808">Transferase</keyword>
<comment type="similarity">
    <text evidence="3">Belongs to the acetyltransferase family. NAA40 subfamily.</text>
</comment>
<protein>
    <recommendedName>
        <fullName evidence="5">N-alpha-acetyltransferase 40</fullName>
        <ecNumber evidence="4">2.3.1.257</ecNumber>
    </recommendedName>
</protein>
<evidence type="ECO:0000256" key="6">
    <source>
        <dbReference type="ARBA" id="ARBA00022490"/>
    </source>
</evidence>
<comment type="subcellular location">
    <subcellularLocation>
        <location evidence="2">Cytoplasm</location>
    </subcellularLocation>
    <subcellularLocation>
        <location evidence="1">Nucleus</location>
    </subcellularLocation>
</comment>
<evidence type="ECO:0000256" key="1">
    <source>
        <dbReference type="ARBA" id="ARBA00004123"/>
    </source>
</evidence>
<dbReference type="EMBL" id="JARJCW010000004">
    <property type="protein sequence ID" value="KAJ7225450.1"/>
    <property type="molecule type" value="Genomic_DNA"/>
</dbReference>
<dbReference type="PANTHER" id="PTHR20531">
    <property type="entry name" value="N-ALPHA-ACETYLTRANSFERASE 40"/>
    <property type="match status" value="1"/>
</dbReference>
<accession>A0AAD7E2Q9</accession>
<evidence type="ECO:0000256" key="3">
    <source>
        <dbReference type="ARBA" id="ARBA00008870"/>
    </source>
</evidence>
<keyword evidence="8" id="KW-0539">Nucleus</keyword>
<evidence type="ECO:0000256" key="5">
    <source>
        <dbReference type="ARBA" id="ARBA00015043"/>
    </source>
</evidence>
<dbReference type="Gene3D" id="3.40.630.30">
    <property type="match status" value="1"/>
</dbReference>
<dbReference type="PROSITE" id="PS51186">
    <property type="entry name" value="GNAT"/>
    <property type="match status" value="1"/>
</dbReference>
<dbReference type="SUPFAM" id="SSF55729">
    <property type="entry name" value="Acyl-CoA N-acyltransferases (Nat)"/>
    <property type="match status" value="1"/>
</dbReference>
<evidence type="ECO:0000256" key="11">
    <source>
        <dbReference type="ARBA" id="ARBA00049524"/>
    </source>
</evidence>
<dbReference type="GO" id="GO:0005634">
    <property type="term" value="C:nucleus"/>
    <property type="evidence" value="ECO:0007669"/>
    <property type="project" value="UniProtKB-SubCell"/>
</dbReference>